<reference evidence="1" key="1">
    <citation type="journal article" date="2015" name="Nature">
        <title>Complex archaea that bridge the gap between prokaryotes and eukaryotes.</title>
        <authorList>
            <person name="Spang A."/>
            <person name="Saw J.H."/>
            <person name="Jorgensen S.L."/>
            <person name="Zaremba-Niedzwiedzka K."/>
            <person name="Martijn J."/>
            <person name="Lind A.E."/>
            <person name="van Eijk R."/>
            <person name="Schleper C."/>
            <person name="Guy L."/>
            <person name="Ettema T.J."/>
        </authorList>
    </citation>
    <scope>NUCLEOTIDE SEQUENCE</scope>
</reference>
<comment type="caution">
    <text evidence="1">The sequence shown here is derived from an EMBL/GenBank/DDBJ whole genome shotgun (WGS) entry which is preliminary data.</text>
</comment>
<evidence type="ECO:0000313" key="1">
    <source>
        <dbReference type="EMBL" id="KKN51428.1"/>
    </source>
</evidence>
<accession>A0A0F9UCU5</accession>
<protein>
    <submittedName>
        <fullName evidence="1">Uncharacterized protein</fullName>
    </submittedName>
</protein>
<sequence>MKDTKKILKLRSETIEEAAVVRGPTCVGCEARKKAKILGKYNKLIY</sequence>
<gene>
    <name evidence="1" type="ORF">LCGC14_0622440</name>
</gene>
<name>A0A0F9UCU5_9ZZZZ</name>
<organism evidence="1">
    <name type="scientific">marine sediment metagenome</name>
    <dbReference type="NCBI Taxonomy" id="412755"/>
    <lineage>
        <taxon>unclassified sequences</taxon>
        <taxon>metagenomes</taxon>
        <taxon>ecological metagenomes</taxon>
    </lineage>
</organism>
<dbReference type="EMBL" id="LAZR01001063">
    <property type="protein sequence ID" value="KKN51428.1"/>
    <property type="molecule type" value="Genomic_DNA"/>
</dbReference>
<proteinExistence type="predicted"/>
<dbReference type="AlphaFoldDB" id="A0A0F9UCU5"/>